<keyword evidence="4" id="KW-0406">Ion transport</keyword>
<keyword evidence="2 12" id="KW-0813">Transport</keyword>
<evidence type="ECO:0000256" key="13">
    <source>
        <dbReference type="RuleBase" id="RU003357"/>
    </source>
</evidence>
<evidence type="ECO:0000313" key="17">
    <source>
        <dbReference type="Proteomes" id="UP000319374"/>
    </source>
</evidence>
<dbReference type="GO" id="GO:0044718">
    <property type="term" value="P:siderophore transmembrane transport"/>
    <property type="evidence" value="ECO:0007669"/>
    <property type="project" value="TreeGrafter"/>
</dbReference>
<evidence type="ECO:0000256" key="12">
    <source>
        <dbReference type="PROSITE-ProRule" id="PRU01360"/>
    </source>
</evidence>
<dbReference type="Pfam" id="PF07660">
    <property type="entry name" value="STN"/>
    <property type="match status" value="1"/>
</dbReference>
<evidence type="ECO:0000256" key="11">
    <source>
        <dbReference type="ARBA" id="ARBA00023237"/>
    </source>
</evidence>
<keyword evidence="17" id="KW-1185">Reference proteome</keyword>
<dbReference type="InterPro" id="IPR000531">
    <property type="entry name" value="Beta-barrel_TonB"/>
</dbReference>
<dbReference type="GO" id="GO:0015344">
    <property type="term" value="F:siderophore uptake transmembrane transporter activity"/>
    <property type="evidence" value="ECO:0007669"/>
    <property type="project" value="TreeGrafter"/>
</dbReference>
<feature type="domain" description="Secretin/TonB short N-terminal" evidence="15">
    <location>
        <begin position="56"/>
        <end position="107"/>
    </location>
</feature>
<dbReference type="GeneID" id="98674222"/>
<dbReference type="PANTHER" id="PTHR30069:SF29">
    <property type="entry name" value="HEMOGLOBIN AND HEMOGLOBIN-HAPTOGLOBIN-BINDING PROTEIN 1-RELATED"/>
    <property type="match status" value="1"/>
</dbReference>
<evidence type="ECO:0000256" key="5">
    <source>
        <dbReference type="ARBA" id="ARBA00022692"/>
    </source>
</evidence>
<gene>
    <name evidence="16" type="ORF">A5CPEGH6_22350</name>
</gene>
<dbReference type="SUPFAM" id="SSF49464">
    <property type="entry name" value="Carboxypeptidase regulatory domain-like"/>
    <property type="match status" value="1"/>
</dbReference>
<evidence type="ECO:0000256" key="4">
    <source>
        <dbReference type="ARBA" id="ARBA00022496"/>
    </source>
</evidence>
<evidence type="ECO:0000256" key="14">
    <source>
        <dbReference type="SAM" id="SignalP"/>
    </source>
</evidence>
<protein>
    <submittedName>
        <fullName evidence="16">SusC/RagA family TonB-linked outer membrane protein</fullName>
    </submittedName>
</protein>
<dbReference type="Gene3D" id="2.40.170.20">
    <property type="entry name" value="TonB-dependent receptor, beta-barrel domain"/>
    <property type="match status" value="1"/>
</dbReference>
<dbReference type="PROSITE" id="PS52016">
    <property type="entry name" value="TONB_DEPENDENT_REC_3"/>
    <property type="match status" value="1"/>
</dbReference>
<comment type="similarity">
    <text evidence="12 13">Belongs to the TonB-dependent receptor family.</text>
</comment>
<organism evidence="16 17">
    <name type="scientific">Alistipes dispar</name>
    <dbReference type="NCBI Taxonomy" id="2585119"/>
    <lineage>
        <taxon>Bacteria</taxon>
        <taxon>Pseudomonadati</taxon>
        <taxon>Bacteroidota</taxon>
        <taxon>Bacteroidia</taxon>
        <taxon>Bacteroidales</taxon>
        <taxon>Rikenellaceae</taxon>
        <taxon>Alistipes</taxon>
    </lineage>
</organism>
<dbReference type="SMART" id="SM00965">
    <property type="entry name" value="STN"/>
    <property type="match status" value="1"/>
</dbReference>
<accession>A0A4Y1X2Q6</accession>
<evidence type="ECO:0000313" key="16">
    <source>
        <dbReference type="EMBL" id="BBL07597.1"/>
    </source>
</evidence>
<keyword evidence="10" id="KW-0675">Receptor</keyword>
<dbReference type="InterPro" id="IPR023997">
    <property type="entry name" value="TonB-dep_OMP_SusC/RagA_CS"/>
</dbReference>
<dbReference type="EMBL" id="AP019736">
    <property type="protein sequence ID" value="BBL07597.1"/>
    <property type="molecule type" value="Genomic_DNA"/>
</dbReference>
<dbReference type="KEGG" id="ada:A5CPEGH6_22350"/>
<dbReference type="InterPro" id="IPR008969">
    <property type="entry name" value="CarboxyPept-like_regulatory"/>
</dbReference>
<keyword evidence="5 12" id="KW-0812">Transmembrane</keyword>
<dbReference type="Pfam" id="PF07715">
    <property type="entry name" value="Plug"/>
    <property type="match status" value="1"/>
</dbReference>
<dbReference type="SUPFAM" id="SSF56935">
    <property type="entry name" value="Porins"/>
    <property type="match status" value="1"/>
</dbReference>
<dbReference type="InterPro" id="IPR036942">
    <property type="entry name" value="Beta-barrel_TonB_sf"/>
</dbReference>
<dbReference type="PANTHER" id="PTHR30069">
    <property type="entry name" value="TONB-DEPENDENT OUTER MEMBRANE RECEPTOR"/>
    <property type="match status" value="1"/>
</dbReference>
<dbReference type="NCBIfam" id="TIGR04056">
    <property type="entry name" value="OMP_RagA_SusC"/>
    <property type="match status" value="1"/>
</dbReference>
<evidence type="ECO:0000256" key="2">
    <source>
        <dbReference type="ARBA" id="ARBA00022448"/>
    </source>
</evidence>
<evidence type="ECO:0000256" key="1">
    <source>
        <dbReference type="ARBA" id="ARBA00004571"/>
    </source>
</evidence>
<keyword evidence="4" id="KW-0410">Iron transport</keyword>
<dbReference type="Proteomes" id="UP000319374">
    <property type="component" value="Chromosome"/>
</dbReference>
<keyword evidence="11 12" id="KW-0998">Cell outer membrane</keyword>
<evidence type="ECO:0000256" key="6">
    <source>
        <dbReference type="ARBA" id="ARBA00022729"/>
    </source>
</evidence>
<dbReference type="InterPro" id="IPR039426">
    <property type="entry name" value="TonB-dep_rcpt-like"/>
</dbReference>
<sequence length="1115" mass="123285">MKKNLILALLALFFTLGTGKMTVSAQSGVLQQRISVSVEGGTLDDAVVQIEKQTSLMFLYKTQDIAPSHRVTLHARREPLSVVLDRLVEGTKLGWELSDNHIVLTQKSVDDQPRRVTGHVLDKNGVPIIGATVIVKGTTVGTSTGADGSFALEIPAPAAKAVLSFGYLGYDDTEIPVGSRTAMEVTLRESALEMDAVVVTALGIKRSEKALSYNVQQVSAEEIVGNKDVNFVNALSGKVAGVNINASSSGVGGASKVVMRGTKGIDQSSNALYVIDGVPMYNLGGEGGTEFDSAGTSEAVADINPEDIESVSVLTGAAAAALYGSYASNGAIVITTKKGKAGHTSVTVTSNTEVHSPFVMPEFQNRYGTGNLNASEGQTLMSWGRRLGAADRTGYSPRSDYFQTGVTGTETVSLSTGTDRNQTYLSASAVNSRGIVPNNGYERYNFTARNTTSLLKDRMTLDIGASYIMQNDRNMVNQGTYANPLVSAYLFPRGNDWNRVRMFERYDPERRIWVQDWDEWIGAGNLTMQNPYWINYRNLRENDRRRYMLNTNISYRILDWLSVSGRIRIDNSVNNFTEKFYATSNSTLIEGSNNGLYGITKTEDQQTYGDVLLNIDKTFGANWSLQANVGAVISDIRQDAFKNRGPIMESGIANLFNVFQLDDTRVTREQSGWREQYQSLFASAEIGYKGTYYLTLTGRNDWPSQLAGPQSVKASFFYPSVGASVVLSQLIPDMPENLSYVKVRGSWASVGMPFARFLANPVYVWDADNKVWKTETNYPFYDLKPERTDSWEVGLTMRFLKHFNLDVSYYNTKTYNQTFDPQISVSSGYSTLYVQTGSVRNRGIELALGYGNKWGEFSWSSNFTLSSNQNRILELVDNYRHPETGQFVTKDRLDVGGLNQAHFILKKGGSLGDLYSIIDLKRDANGHIYVDENDRIYTVSENLDDIRLGSVFPKANMAWRNDFRWKNLSFGFMVSARIGGIVYSATQAQLDYYGVSEDSAAARDAGGVAVNGGSLLPAYNWYEVVGGKNIPQYYTYSATNVRLQEASIGYTIPKEKLGGVCEINLSLVGRNLWMIYCKAPFDPEAVATTGNYYQGIDYFMMPSLRNIGFNMRLKF</sequence>
<comment type="subcellular location">
    <subcellularLocation>
        <location evidence="1 12">Cell outer membrane</location>
        <topology evidence="1 12">Multi-pass membrane protein</topology>
    </subcellularLocation>
</comment>
<evidence type="ECO:0000256" key="8">
    <source>
        <dbReference type="ARBA" id="ARBA00023077"/>
    </source>
</evidence>
<reference evidence="17" key="1">
    <citation type="submission" date="2019-06" db="EMBL/GenBank/DDBJ databases">
        <title>Alistipes onderdonkii subsp. vulgaris subsp. nov., Alistipes dispar sp. nov. and Alistipes communis sp. nov., isolated from human faeces, and creation of Alistipes onderdonkii subsp. onderdonkii subsp. nov.</title>
        <authorList>
            <person name="Sakamoto M."/>
            <person name="Ikeyama N."/>
            <person name="Ogata Y."/>
            <person name="Suda W."/>
            <person name="Iino T."/>
            <person name="Hattori M."/>
            <person name="Ohkuma M."/>
        </authorList>
    </citation>
    <scope>NUCLEOTIDE SEQUENCE [LARGE SCALE GENOMIC DNA]</scope>
    <source>
        <strain evidence="17">5CPEGH6</strain>
    </source>
</reference>
<feature type="chain" id="PRO_5021369167" evidence="14">
    <location>
        <begin position="26"/>
        <end position="1115"/>
    </location>
</feature>
<dbReference type="RefSeq" id="WP_394344255.1">
    <property type="nucleotide sequence ID" value="NZ_AP019736.1"/>
</dbReference>
<keyword evidence="3 12" id="KW-1134">Transmembrane beta strand</keyword>
<dbReference type="NCBIfam" id="TIGR04057">
    <property type="entry name" value="SusC_RagA_signa"/>
    <property type="match status" value="1"/>
</dbReference>
<evidence type="ECO:0000256" key="10">
    <source>
        <dbReference type="ARBA" id="ARBA00023170"/>
    </source>
</evidence>
<keyword evidence="9 12" id="KW-0472">Membrane</keyword>
<evidence type="ECO:0000256" key="3">
    <source>
        <dbReference type="ARBA" id="ARBA00022452"/>
    </source>
</evidence>
<keyword evidence="6 14" id="KW-0732">Signal</keyword>
<dbReference type="Gene3D" id="2.170.130.10">
    <property type="entry name" value="TonB-dependent receptor, plug domain"/>
    <property type="match status" value="1"/>
</dbReference>
<dbReference type="Gene3D" id="2.60.40.1120">
    <property type="entry name" value="Carboxypeptidase-like, regulatory domain"/>
    <property type="match status" value="1"/>
</dbReference>
<evidence type="ECO:0000256" key="9">
    <source>
        <dbReference type="ARBA" id="ARBA00023136"/>
    </source>
</evidence>
<dbReference type="Pfam" id="PF13715">
    <property type="entry name" value="CarbopepD_reg_2"/>
    <property type="match status" value="1"/>
</dbReference>
<proteinExistence type="inferred from homology"/>
<dbReference type="AlphaFoldDB" id="A0A4Y1X2Q6"/>
<dbReference type="InterPro" id="IPR037066">
    <property type="entry name" value="Plug_dom_sf"/>
</dbReference>
<dbReference type="InterPro" id="IPR023996">
    <property type="entry name" value="TonB-dep_OMP_SusC/RagA"/>
</dbReference>
<evidence type="ECO:0000256" key="7">
    <source>
        <dbReference type="ARBA" id="ARBA00023004"/>
    </source>
</evidence>
<evidence type="ECO:0000259" key="15">
    <source>
        <dbReference type="SMART" id="SM00965"/>
    </source>
</evidence>
<dbReference type="InterPro" id="IPR012910">
    <property type="entry name" value="Plug_dom"/>
</dbReference>
<keyword evidence="8 13" id="KW-0798">TonB box</keyword>
<dbReference type="Pfam" id="PF00593">
    <property type="entry name" value="TonB_dep_Rec_b-barrel"/>
    <property type="match status" value="1"/>
</dbReference>
<dbReference type="Gene3D" id="3.55.50.30">
    <property type="match status" value="1"/>
</dbReference>
<dbReference type="InterPro" id="IPR011662">
    <property type="entry name" value="Secretin/TonB_short_N"/>
</dbReference>
<keyword evidence="7" id="KW-0408">Iron</keyword>
<name>A0A4Y1X2Q6_9BACT</name>
<feature type="signal peptide" evidence="14">
    <location>
        <begin position="1"/>
        <end position="25"/>
    </location>
</feature>
<dbReference type="GO" id="GO:0009279">
    <property type="term" value="C:cell outer membrane"/>
    <property type="evidence" value="ECO:0007669"/>
    <property type="project" value="UniProtKB-SubCell"/>
</dbReference>